<dbReference type="CDD" id="cd00096">
    <property type="entry name" value="Ig"/>
    <property type="match status" value="1"/>
</dbReference>
<evidence type="ECO:0000313" key="13">
    <source>
        <dbReference type="Proteomes" id="UP000829720"/>
    </source>
</evidence>
<gene>
    <name evidence="12" type="ORF">AGOR_G00064690</name>
</gene>
<dbReference type="GO" id="GO:0016020">
    <property type="term" value="C:membrane"/>
    <property type="evidence" value="ECO:0007669"/>
    <property type="project" value="UniProtKB-SubCell"/>
</dbReference>
<dbReference type="SMART" id="SM00406">
    <property type="entry name" value="IGv"/>
    <property type="match status" value="2"/>
</dbReference>
<feature type="domain" description="Ig-like" evidence="11">
    <location>
        <begin position="7"/>
        <end position="127"/>
    </location>
</feature>
<evidence type="ECO:0000256" key="8">
    <source>
        <dbReference type="ARBA" id="ARBA00023319"/>
    </source>
</evidence>
<dbReference type="InterPro" id="IPR051102">
    <property type="entry name" value="IgSF_V-set/TM_domain"/>
</dbReference>
<accession>A0A8T3DSG2</accession>
<keyword evidence="5 9" id="KW-1133">Transmembrane helix</keyword>
<dbReference type="InterPro" id="IPR036179">
    <property type="entry name" value="Ig-like_dom_sf"/>
</dbReference>
<dbReference type="FunFam" id="2.60.40.10:FF:002026">
    <property type="entry name" value="Prostaglandin F2 receptor inhibitor"/>
    <property type="match status" value="1"/>
</dbReference>
<keyword evidence="7" id="KW-1015">Disulfide bond</keyword>
<feature type="domain" description="Ig-like" evidence="11">
    <location>
        <begin position="546"/>
        <end position="673"/>
    </location>
</feature>
<feature type="domain" description="Ig-like" evidence="11">
    <location>
        <begin position="681"/>
        <end position="805"/>
    </location>
</feature>
<dbReference type="FunFam" id="2.60.40.10:FF:000191">
    <property type="entry name" value="Immunoglobulin superfamily member 3"/>
    <property type="match status" value="1"/>
</dbReference>
<feature type="chain" id="PRO_5035792623" description="Ig-like domain-containing protein" evidence="10">
    <location>
        <begin position="21"/>
        <end position="870"/>
    </location>
</feature>
<evidence type="ECO:0000259" key="11">
    <source>
        <dbReference type="PROSITE" id="PS50835"/>
    </source>
</evidence>
<dbReference type="InterPro" id="IPR007110">
    <property type="entry name" value="Ig-like_dom"/>
</dbReference>
<dbReference type="InterPro" id="IPR013783">
    <property type="entry name" value="Ig-like_fold"/>
</dbReference>
<dbReference type="OrthoDB" id="9873136at2759"/>
<organism evidence="12 13">
    <name type="scientific">Albula goreensis</name>
    <dbReference type="NCBI Taxonomy" id="1534307"/>
    <lineage>
        <taxon>Eukaryota</taxon>
        <taxon>Metazoa</taxon>
        <taxon>Chordata</taxon>
        <taxon>Craniata</taxon>
        <taxon>Vertebrata</taxon>
        <taxon>Euteleostomi</taxon>
        <taxon>Actinopterygii</taxon>
        <taxon>Neopterygii</taxon>
        <taxon>Teleostei</taxon>
        <taxon>Albuliformes</taxon>
        <taxon>Albulidae</taxon>
        <taxon>Albula</taxon>
    </lineage>
</organism>
<feature type="domain" description="Ig-like" evidence="11">
    <location>
        <begin position="405"/>
        <end position="533"/>
    </location>
</feature>
<keyword evidence="2 9" id="KW-0812">Transmembrane</keyword>
<dbReference type="Gene3D" id="2.60.40.10">
    <property type="entry name" value="Immunoglobulins"/>
    <property type="match status" value="5"/>
</dbReference>
<evidence type="ECO:0000256" key="7">
    <source>
        <dbReference type="ARBA" id="ARBA00023157"/>
    </source>
</evidence>
<dbReference type="SMART" id="SM00409">
    <property type="entry name" value="IG"/>
    <property type="match status" value="6"/>
</dbReference>
<feature type="transmembrane region" description="Helical" evidence="9">
    <location>
        <begin position="825"/>
        <end position="851"/>
    </location>
</feature>
<feature type="signal peptide" evidence="10">
    <location>
        <begin position="1"/>
        <end position="20"/>
    </location>
</feature>
<dbReference type="EMBL" id="JAERUA010000005">
    <property type="protein sequence ID" value="KAI1899722.1"/>
    <property type="molecule type" value="Genomic_DNA"/>
</dbReference>
<sequence length="870" mass="95085">MENAFFPYFVLFLTFGWGQGRVVKVPEGPLVRVEGQSVSVRCTVSDYEGPREQDFEWKVKRGDTLLQLISTFDPAYTDRTLQSRVDNSDFTIKRLGDATVELRIQNLRAEDSTVYRCSTPSTDSVISGNYDADVELKVIGDSLKVSAAPPPTVVPEGGPIKLLCNATLDPAHHTYLSIAWSLKKGATSEDVLTFGPNRGVTTGASSRQRYAEGGLRLDLQGSGSYGLVLTEARPADQGTYVCTAKQWVLEKGGVWQQVLERSVEMGEVQVTPTAQSLVVTVDNNRTLSVDDTLNLTCTITADDLTALGLEVTWVVSPALGAGPSGPRVLVHMSQDGVVTGSSEHLGVSRVGTGTFSLVVHGVDRSDSGQYSCRVRAWVRQSSGKWYQAAEKTSNPAHVLVAVIEPELRVTIQDVVTPQSSGDPTELECQVTDVLHLQDGRLGVSWHYTDASPADQPISMRPIATVDEQGNLQPGDEYQERMEKGLVILSRVKPHTFKLRLLHTQDTDMGQYYCMVSAWTQGRDGAWAKNKEVQSDHLRVSWIPKNPTVSVSAQTLREVTSSGSTFEMSCQVKGENLQNPGYSVLIQMEGMDGGKARKILSLSQDSVMKLEEWDELGRLDSVVLEKTGLEEFRFRLYSAQVTDRGSYYCVISAWTPGPENTWAKAASAASNKVQINFADTGPAFNVSIQSETTSVVPGETAKMECIMTALGASRSAGDVSYEVRWYHSGLLSLDRPALMVSMDRWGVVRKSPRNGSSDCSLEQTDTHTFALNIHSVQDGDAGEYHCTATPWRRSSSGAWTSGHDLTSDRVFLSITLAVWDSLKLPLLYGTGASLAVGLLSILLGFVCAQCCCRNSKHTPRTRNGLMDLEMD</sequence>
<evidence type="ECO:0000256" key="1">
    <source>
        <dbReference type="ARBA" id="ARBA00004167"/>
    </source>
</evidence>
<dbReference type="Proteomes" id="UP000829720">
    <property type="component" value="Unassembled WGS sequence"/>
</dbReference>
<dbReference type="SUPFAM" id="SSF48726">
    <property type="entry name" value="Immunoglobulin"/>
    <property type="match status" value="5"/>
</dbReference>
<dbReference type="InterPro" id="IPR003599">
    <property type="entry name" value="Ig_sub"/>
</dbReference>
<keyword evidence="6 9" id="KW-0472">Membrane</keyword>
<evidence type="ECO:0000256" key="2">
    <source>
        <dbReference type="ARBA" id="ARBA00022692"/>
    </source>
</evidence>
<dbReference type="InterPro" id="IPR003598">
    <property type="entry name" value="Ig_sub2"/>
</dbReference>
<dbReference type="PROSITE" id="PS50835">
    <property type="entry name" value="IG_LIKE"/>
    <property type="match status" value="6"/>
</dbReference>
<dbReference type="SMART" id="SM00408">
    <property type="entry name" value="IGc2"/>
    <property type="match status" value="4"/>
</dbReference>
<keyword evidence="3 10" id="KW-0732">Signal</keyword>
<dbReference type="InterPro" id="IPR013106">
    <property type="entry name" value="Ig_V-set"/>
</dbReference>
<dbReference type="AlphaFoldDB" id="A0A8T3DSG2"/>
<keyword evidence="13" id="KW-1185">Reference proteome</keyword>
<proteinExistence type="predicted"/>
<keyword evidence="4" id="KW-0677">Repeat</keyword>
<evidence type="ECO:0000256" key="6">
    <source>
        <dbReference type="ARBA" id="ARBA00023136"/>
    </source>
</evidence>
<evidence type="ECO:0000256" key="3">
    <source>
        <dbReference type="ARBA" id="ARBA00022729"/>
    </source>
</evidence>
<evidence type="ECO:0000256" key="10">
    <source>
        <dbReference type="SAM" id="SignalP"/>
    </source>
</evidence>
<dbReference type="Pfam" id="PF07686">
    <property type="entry name" value="V-set"/>
    <property type="match status" value="2"/>
</dbReference>
<dbReference type="PANTHER" id="PTHR12207">
    <property type="entry name" value="V-SET AND TRANSMEMBRANE DOMAIN-CONTAINING PROTEIN"/>
    <property type="match status" value="1"/>
</dbReference>
<evidence type="ECO:0000313" key="12">
    <source>
        <dbReference type="EMBL" id="KAI1899722.1"/>
    </source>
</evidence>
<evidence type="ECO:0000256" key="9">
    <source>
        <dbReference type="SAM" id="Phobius"/>
    </source>
</evidence>
<evidence type="ECO:0000256" key="5">
    <source>
        <dbReference type="ARBA" id="ARBA00022989"/>
    </source>
</evidence>
<feature type="domain" description="Ig-like" evidence="11">
    <location>
        <begin position="143"/>
        <end position="264"/>
    </location>
</feature>
<reference evidence="12" key="1">
    <citation type="submission" date="2021-01" db="EMBL/GenBank/DDBJ databases">
        <authorList>
            <person name="Zahm M."/>
            <person name="Roques C."/>
            <person name="Cabau C."/>
            <person name="Klopp C."/>
            <person name="Donnadieu C."/>
            <person name="Jouanno E."/>
            <person name="Lampietro C."/>
            <person name="Louis A."/>
            <person name="Herpin A."/>
            <person name="Echchiki A."/>
            <person name="Berthelot C."/>
            <person name="Parey E."/>
            <person name="Roest-Crollius H."/>
            <person name="Braasch I."/>
            <person name="Postlethwait J."/>
            <person name="Bobe J."/>
            <person name="Montfort J."/>
            <person name="Bouchez O."/>
            <person name="Begum T."/>
            <person name="Mejri S."/>
            <person name="Adams A."/>
            <person name="Chen W.-J."/>
            <person name="Guiguen Y."/>
        </authorList>
    </citation>
    <scope>NUCLEOTIDE SEQUENCE</scope>
    <source>
        <tissue evidence="12">Blood</tissue>
    </source>
</reference>
<dbReference type="PANTHER" id="PTHR12207:SF3">
    <property type="entry name" value="PROSTAGLANDIN F2 RECEPTOR NEGATIVE REGULATOR"/>
    <property type="match status" value="1"/>
</dbReference>
<feature type="domain" description="Ig-like" evidence="11">
    <location>
        <begin position="272"/>
        <end position="374"/>
    </location>
</feature>
<evidence type="ECO:0000256" key="4">
    <source>
        <dbReference type="ARBA" id="ARBA00022737"/>
    </source>
</evidence>
<protein>
    <recommendedName>
        <fullName evidence="11">Ig-like domain-containing protein</fullName>
    </recommendedName>
</protein>
<comment type="subcellular location">
    <subcellularLocation>
        <location evidence="1">Membrane</location>
        <topology evidence="1">Single-pass membrane protein</topology>
    </subcellularLocation>
</comment>
<comment type="caution">
    <text evidence="12">The sequence shown here is derived from an EMBL/GenBank/DDBJ whole genome shotgun (WGS) entry which is preliminary data.</text>
</comment>
<name>A0A8T3DSG2_9TELE</name>
<keyword evidence="8" id="KW-0393">Immunoglobulin domain</keyword>